<protein>
    <recommendedName>
        <fullName evidence="8">Cytosine-specific methyltransferase</fullName>
        <ecNumber evidence="8">2.1.1.37</ecNumber>
    </recommendedName>
</protein>
<evidence type="ECO:0000256" key="2">
    <source>
        <dbReference type="ARBA" id="ARBA00022679"/>
    </source>
</evidence>
<reference evidence="9 12" key="2">
    <citation type="submission" date="2016-11" db="EMBL/GenBank/DDBJ databases">
        <title>Genomic analysis of Caldithrix abyssi and proposal of a novel bacterial phylum Caldithrichaeota.</title>
        <authorList>
            <person name="Kublanov I."/>
            <person name="Sigalova O."/>
            <person name="Gavrilov S."/>
            <person name="Lebedinsky A."/>
            <person name="Ivanova N."/>
            <person name="Daum C."/>
            <person name="Reddy T."/>
            <person name="Klenk H.P."/>
            <person name="Goker M."/>
            <person name="Reva O."/>
            <person name="Miroshnichenko M."/>
            <person name="Kyprides N."/>
            <person name="Woyke T."/>
            <person name="Gelfand M."/>
        </authorList>
    </citation>
    <scope>NUCLEOTIDE SEQUENCE [LARGE SCALE GENOMIC DNA]</scope>
    <source>
        <strain evidence="9 12">LF13</strain>
    </source>
</reference>
<keyword evidence="11" id="KW-1185">Reference proteome</keyword>
<dbReference type="EMBL" id="CM001402">
    <property type="protein sequence ID" value="EHO41617.1"/>
    <property type="molecule type" value="Genomic_DNA"/>
</dbReference>
<dbReference type="Gene3D" id="3.40.50.150">
    <property type="entry name" value="Vaccinia Virus protein VP39"/>
    <property type="match status" value="1"/>
</dbReference>
<accession>H1XUR8</accession>
<dbReference type="STRING" id="880073.Cabys_770"/>
<dbReference type="AlphaFoldDB" id="H1XUR8"/>
<dbReference type="Proteomes" id="UP000004671">
    <property type="component" value="Chromosome"/>
</dbReference>
<evidence type="ECO:0000256" key="4">
    <source>
        <dbReference type="ARBA" id="ARBA00022747"/>
    </source>
</evidence>
<dbReference type="EMBL" id="CP018099">
    <property type="protein sequence ID" value="APF17521.1"/>
    <property type="molecule type" value="Genomic_DNA"/>
</dbReference>
<evidence type="ECO:0000313" key="9">
    <source>
        <dbReference type="EMBL" id="APF17521.1"/>
    </source>
</evidence>
<dbReference type="PROSITE" id="PS00094">
    <property type="entry name" value="C5_MTASE_1"/>
    <property type="match status" value="1"/>
</dbReference>
<dbReference type="Gene3D" id="3.90.120.10">
    <property type="entry name" value="DNA Methylase, subunit A, domain 2"/>
    <property type="match status" value="1"/>
</dbReference>
<dbReference type="FunCoup" id="H1XUR8">
    <property type="interactions" value="49"/>
</dbReference>
<dbReference type="InterPro" id="IPR050390">
    <property type="entry name" value="C5-Methyltransferase"/>
</dbReference>
<evidence type="ECO:0000256" key="7">
    <source>
        <dbReference type="RuleBase" id="RU000416"/>
    </source>
</evidence>
<dbReference type="PANTHER" id="PTHR10629">
    <property type="entry name" value="CYTOSINE-SPECIFIC METHYLTRANSFERASE"/>
    <property type="match status" value="1"/>
</dbReference>
<evidence type="ECO:0000256" key="3">
    <source>
        <dbReference type="ARBA" id="ARBA00022691"/>
    </source>
</evidence>
<comment type="similarity">
    <text evidence="6 7">Belongs to the class I-like SAM-binding methyltransferase superfamily. C5-methyltransferase family.</text>
</comment>
<evidence type="ECO:0000313" key="11">
    <source>
        <dbReference type="Proteomes" id="UP000004671"/>
    </source>
</evidence>
<feature type="active site" evidence="6">
    <location>
        <position position="123"/>
    </location>
</feature>
<dbReference type="GO" id="GO:0044027">
    <property type="term" value="P:negative regulation of gene expression via chromosomal CpG island methylation"/>
    <property type="evidence" value="ECO:0007669"/>
    <property type="project" value="TreeGrafter"/>
</dbReference>
<dbReference type="REBASE" id="166828">
    <property type="entry name" value="M.Cab13497ORF770P"/>
</dbReference>
<dbReference type="RefSeq" id="WP_006928782.1">
    <property type="nucleotide sequence ID" value="NZ_CM001402.1"/>
</dbReference>
<sequence>MDHKFTYIELFAGAGGLSEGFIRAGFRPVFHIEMDRYAALTLKTRIAYHYLKGKGKIEIYNKYITGRITGDELYKYVPDYELDSVVNEEIRDDNVEKLFRIIKNHMLINNVSKINVIAGGPPCQAYSIIGRARDPYRMKYDKRNYLYKLYVRFLNEFRPDVFVFENVPGLISAADGKLWEDVKKYFMESGYEIGFKLLNAHDFGVLQNRKRVIVIGWRKELNLKYPEFSPDKNVAKFKVHDILDDLPPLEPGERITVGKYIKPPSKYLFDYGIRNGWNTLIQHIARGHNERDRKIYKFYIENWRKEKRRPDYDELPEELKTHKNRKVFRDRFKVVASDLPYSQTIVAHLAKDGHYFIHPDINQLRSISVREAARIQSFPDNFYFEGPMTEMFRQIGNAVPPLMAEKMAEKVKEMLK</sequence>
<reference evidence="10 11" key="1">
    <citation type="submission" date="2011-09" db="EMBL/GenBank/DDBJ databases">
        <title>The permanent draft genome of Caldithrix abyssi DSM 13497.</title>
        <authorList>
            <consortium name="US DOE Joint Genome Institute (JGI-PGF)"/>
            <person name="Lucas S."/>
            <person name="Han J."/>
            <person name="Lapidus A."/>
            <person name="Bruce D."/>
            <person name="Goodwin L."/>
            <person name="Pitluck S."/>
            <person name="Peters L."/>
            <person name="Kyrpides N."/>
            <person name="Mavromatis K."/>
            <person name="Ivanova N."/>
            <person name="Mikhailova N."/>
            <person name="Chertkov O."/>
            <person name="Detter J.C."/>
            <person name="Tapia R."/>
            <person name="Han C."/>
            <person name="Land M."/>
            <person name="Hauser L."/>
            <person name="Markowitz V."/>
            <person name="Cheng J.-F."/>
            <person name="Hugenholtz P."/>
            <person name="Woyke T."/>
            <person name="Wu D."/>
            <person name="Spring S."/>
            <person name="Brambilla E."/>
            <person name="Klenk H.-P."/>
            <person name="Eisen J.A."/>
        </authorList>
    </citation>
    <scope>NUCLEOTIDE SEQUENCE [LARGE SCALE GENOMIC DNA]</scope>
    <source>
        <strain evidence="10 11">DSM 13497</strain>
    </source>
</reference>
<dbReference type="InParanoid" id="H1XUR8"/>
<dbReference type="OrthoDB" id="9813719at2"/>
<evidence type="ECO:0000256" key="1">
    <source>
        <dbReference type="ARBA" id="ARBA00022603"/>
    </source>
</evidence>
<dbReference type="PROSITE" id="PS00095">
    <property type="entry name" value="C5_MTASE_2"/>
    <property type="match status" value="1"/>
</dbReference>
<evidence type="ECO:0000256" key="8">
    <source>
        <dbReference type="RuleBase" id="RU000417"/>
    </source>
</evidence>
<organism evidence="10 11">
    <name type="scientific">Caldithrix abyssi DSM 13497</name>
    <dbReference type="NCBI Taxonomy" id="880073"/>
    <lineage>
        <taxon>Bacteria</taxon>
        <taxon>Pseudomonadati</taxon>
        <taxon>Calditrichota</taxon>
        <taxon>Calditrichia</taxon>
        <taxon>Calditrichales</taxon>
        <taxon>Calditrichaceae</taxon>
        <taxon>Caldithrix</taxon>
    </lineage>
</organism>
<evidence type="ECO:0000313" key="12">
    <source>
        <dbReference type="Proteomes" id="UP000183868"/>
    </source>
</evidence>
<dbReference type="InterPro" id="IPR031303">
    <property type="entry name" value="C5_meth_CS"/>
</dbReference>
<dbReference type="InterPro" id="IPR018117">
    <property type="entry name" value="C5_DNA_meth_AS"/>
</dbReference>
<dbReference type="NCBIfam" id="TIGR00675">
    <property type="entry name" value="dcm"/>
    <property type="match status" value="1"/>
</dbReference>
<dbReference type="SUPFAM" id="SSF53335">
    <property type="entry name" value="S-adenosyl-L-methionine-dependent methyltransferases"/>
    <property type="match status" value="1"/>
</dbReference>
<evidence type="ECO:0000313" key="10">
    <source>
        <dbReference type="EMBL" id="EHO41617.1"/>
    </source>
</evidence>
<dbReference type="Pfam" id="PF00145">
    <property type="entry name" value="DNA_methylase"/>
    <property type="match status" value="2"/>
</dbReference>
<dbReference type="GO" id="GO:0009307">
    <property type="term" value="P:DNA restriction-modification system"/>
    <property type="evidence" value="ECO:0007669"/>
    <property type="project" value="UniProtKB-KW"/>
</dbReference>
<dbReference type="PRINTS" id="PR00105">
    <property type="entry name" value="C5METTRFRASE"/>
</dbReference>
<dbReference type="GO" id="GO:0032259">
    <property type="term" value="P:methylation"/>
    <property type="evidence" value="ECO:0007669"/>
    <property type="project" value="UniProtKB-KW"/>
</dbReference>
<keyword evidence="3 6" id="KW-0949">S-adenosyl-L-methionine</keyword>
<dbReference type="InterPro" id="IPR029063">
    <property type="entry name" value="SAM-dependent_MTases_sf"/>
</dbReference>
<dbReference type="Proteomes" id="UP000183868">
    <property type="component" value="Chromosome"/>
</dbReference>
<dbReference type="PROSITE" id="PS51679">
    <property type="entry name" value="SAM_MT_C5"/>
    <property type="match status" value="1"/>
</dbReference>
<keyword evidence="2 6" id="KW-0808">Transferase</keyword>
<gene>
    <name evidence="9" type="ORF">Cabys_770</name>
    <name evidence="10" type="ORF">Calab_2004</name>
</gene>
<dbReference type="PaxDb" id="880073-Calab_2004"/>
<dbReference type="HOGENOM" id="CLU_006958_2_4_0"/>
<dbReference type="InterPro" id="IPR001525">
    <property type="entry name" value="C5_MeTfrase"/>
</dbReference>
<dbReference type="GO" id="GO:0003886">
    <property type="term" value="F:DNA (cytosine-5-)-methyltransferase activity"/>
    <property type="evidence" value="ECO:0007669"/>
    <property type="project" value="UniProtKB-EC"/>
</dbReference>
<evidence type="ECO:0000256" key="5">
    <source>
        <dbReference type="ARBA" id="ARBA00047422"/>
    </source>
</evidence>
<name>H1XUR8_CALAY</name>
<comment type="catalytic activity">
    <reaction evidence="5 8">
        <text>a 2'-deoxycytidine in DNA + S-adenosyl-L-methionine = a 5-methyl-2'-deoxycytidine in DNA + S-adenosyl-L-homocysteine + H(+)</text>
        <dbReference type="Rhea" id="RHEA:13681"/>
        <dbReference type="Rhea" id="RHEA-COMP:11369"/>
        <dbReference type="Rhea" id="RHEA-COMP:11370"/>
        <dbReference type="ChEBI" id="CHEBI:15378"/>
        <dbReference type="ChEBI" id="CHEBI:57856"/>
        <dbReference type="ChEBI" id="CHEBI:59789"/>
        <dbReference type="ChEBI" id="CHEBI:85452"/>
        <dbReference type="ChEBI" id="CHEBI:85454"/>
        <dbReference type="EC" id="2.1.1.37"/>
    </reaction>
</comment>
<dbReference type="PANTHER" id="PTHR10629:SF52">
    <property type="entry name" value="DNA (CYTOSINE-5)-METHYLTRANSFERASE 1"/>
    <property type="match status" value="1"/>
</dbReference>
<dbReference type="EC" id="2.1.1.37" evidence="8"/>
<dbReference type="eggNOG" id="COG0270">
    <property type="taxonomic scope" value="Bacteria"/>
</dbReference>
<keyword evidence="4" id="KW-0680">Restriction system</keyword>
<evidence type="ECO:0000256" key="6">
    <source>
        <dbReference type="PROSITE-ProRule" id="PRU01016"/>
    </source>
</evidence>
<keyword evidence="1 6" id="KW-0489">Methyltransferase</keyword>
<proteinExistence type="inferred from homology"/>
<dbReference type="KEGG" id="caby:Cabys_770"/>
<dbReference type="GO" id="GO:0003677">
    <property type="term" value="F:DNA binding"/>
    <property type="evidence" value="ECO:0007669"/>
    <property type="project" value="TreeGrafter"/>
</dbReference>